<keyword evidence="1" id="KW-0597">Phosphoprotein</keyword>
<proteinExistence type="predicted"/>
<feature type="domain" description="Response regulatory" evidence="2">
    <location>
        <begin position="12"/>
        <end position="125"/>
    </location>
</feature>
<organism evidence="3 4">
    <name type="scientific">Aliishimia ponticola</name>
    <dbReference type="NCBI Taxonomy" id="2499833"/>
    <lineage>
        <taxon>Bacteria</taxon>
        <taxon>Pseudomonadati</taxon>
        <taxon>Pseudomonadota</taxon>
        <taxon>Alphaproteobacteria</taxon>
        <taxon>Rhodobacterales</taxon>
        <taxon>Paracoccaceae</taxon>
        <taxon>Aliishimia</taxon>
    </lineage>
</organism>
<evidence type="ECO:0000259" key="2">
    <source>
        <dbReference type="PROSITE" id="PS50110"/>
    </source>
</evidence>
<dbReference type="PROSITE" id="PS50110">
    <property type="entry name" value="RESPONSE_REGULATORY"/>
    <property type="match status" value="1"/>
</dbReference>
<dbReference type="Proteomes" id="UP000306602">
    <property type="component" value="Unassembled WGS sequence"/>
</dbReference>
<dbReference type="Pfam" id="PF00072">
    <property type="entry name" value="Response_reg"/>
    <property type="match status" value="1"/>
</dbReference>
<dbReference type="RefSeq" id="WP_136463107.1">
    <property type="nucleotide sequence ID" value="NZ_SRKY01000003.1"/>
</dbReference>
<dbReference type="Gene3D" id="3.40.50.2300">
    <property type="match status" value="1"/>
</dbReference>
<feature type="modified residue" description="4-aspartylphosphate" evidence="1">
    <location>
        <position position="62"/>
    </location>
</feature>
<dbReference type="EMBL" id="SRKY01000003">
    <property type="protein sequence ID" value="THH35638.1"/>
    <property type="molecule type" value="Genomic_DNA"/>
</dbReference>
<dbReference type="InterPro" id="IPR011006">
    <property type="entry name" value="CheY-like_superfamily"/>
</dbReference>
<dbReference type="InterPro" id="IPR001789">
    <property type="entry name" value="Sig_transdc_resp-reg_receiver"/>
</dbReference>
<name>A0A4S4NC62_9RHOB</name>
<evidence type="ECO:0000313" key="4">
    <source>
        <dbReference type="Proteomes" id="UP000306602"/>
    </source>
</evidence>
<keyword evidence="4" id="KW-1185">Reference proteome</keyword>
<sequence length="125" mass="13416">MLEADQCVPNVSILIVEDQVVISMALSDVLTSIGCKDVELATTVQDAFHKVASRPFDIAVLDLRLPDGSPQELAAMLKEAGTGLIFHSGHALSSELLKEFPDAVVCRKPCPPQTFVDAILDLKAD</sequence>
<dbReference type="AlphaFoldDB" id="A0A4S4NC62"/>
<protein>
    <submittedName>
        <fullName evidence="3">Response regulator</fullName>
    </submittedName>
</protein>
<accession>A0A4S4NC62</accession>
<dbReference type="OrthoDB" id="582170at2"/>
<comment type="caution">
    <text evidence="3">The sequence shown here is derived from an EMBL/GenBank/DDBJ whole genome shotgun (WGS) entry which is preliminary data.</text>
</comment>
<dbReference type="SUPFAM" id="SSF52172">
    <property type="entry name" value="CheY-like"/>
    <property type="match status" value="1"/>
</dbReference>
<gene>
    <name evidence="3" type="ORF">E4Z66_11110</name>
</gene>
<dbReference type="SMART" id="SM00448">
    <property type="entry name" value="REC"/>
    <property type="match status" value="1"/>
</dbReference>
<dbReference type="GO" id="GO:0000160">
    <property type="term" value="P:phosphorelay signal transduction system"/>
    <property type="evidence" value="ECO:0007669"/>
    <property type="project" value="InterPro"/>
</dbReference>
<evidence type="ECO:0000313" key="3">
    <source>
        <dbReference type="EMBL" id="THH35638.1"/>
    </source>
</evidence>
<evidence type="ECO:0000256" key="1">
    <source>
        <dbReference type="PROSITE-ProRule" id="PRU00169"/>
    </source>
</evidence>
<reference evidence="3 4" key="1">
    <citation type="submission" date="2019-04" db="EMBL/GenBank/DDBJ databases">
        <title>Shimia ponticola sp. nov., isolated from seawater.</title>
        <authorList>
            <person name="Kim Y.-O."/>
            <person name="Yoon J.-H."/>
        </authorList>
    </citation>
    <scope>NUCLEOTIDE SEQUENCE [LARGE SCALE GENOMIC DNA]</scope>
    <source>
        <strain evidence="3 4">MYP11</strain>
    </source>
</reference>